<dbReference type="STRING" id="553218.CAMRE0001_1228"/>
<dbReference type="Proteomes" id="UP000003082">
    <property type="component" value="Unassembled WGS sequence"/>
</dbReference>
<organism evidence="1 2">
    <name type="scientific">Campylobacter rectus RM3267</name>
    <dbReference type="NCBI Taxonomy" id="553218"/>
    <lineage>
        <taxon>Bacteria</taxon>
        <taxon>Pseudomonadati</taxon>
        <taxon>Campylobacterota</taxon>
        <taxon>Epsilonproteobacteria</taxon>
        <taxon>Campylobacterales</taxon>
        <taxon>Campylobacteraceae</taxon>
        <taxon>Campylobacter</taxon>
    </lineage>
</organism>
<accession>B9D0L9</accession>
<proteinExistence type="predicted"/>
<sequence length="41" mass="4722">MVINAVIISIYPRFTAYRVLLNSIKIARIDNDNGKNIKILF</sequence>
<evidence type="ECO:0000313" key="2">
    <source>
        <dbReference type="Proteomes" id="UP000003082"/>
    </source>
</evidence>
<gene>
    <name evidence="1" type="ORF">CAMRE0001_1228</name>
</gene>
<protein>
    <submittedName>
        <fullName evidence="1">Uncharacterized protein</fullName>
    </submittedName>
</protein>
<comment type="caution">
    <text evidence="1">The sequence shown here is derived from an EMBL/GenBank/DDBJ whole genome shotgun (WGS) entry which is preliminary data.</text>
</comment>
<keyword evidence="2" id="KW-1185">Reference proteome</keyword>
<evidence type="ECO:0000313" key="1">
    <source>
        <dbReference type="EMBL" id="EEF14450.1"/>
    </source>
</evidence>
<dbReference type="AlphaFoldDB" id="B9D0L9"/>
<name>B9D0L9_CAMRE</name>
<reference evidence="1 2" key="1">
    <citation type="submission" date="2008-08" db="EMBL/GenBank/DDBJ databases">
        <authorList>
            <person name="Madupu R."/>
            <person name="Durkin A.S."/>
            <person name="Torralba M."/>
            <person name="Methe B."/>
            <person name="Sutton G.G."/>
            <person name="Strausberg R.L."/>
            <person name="Nelson K.E."/>
        </authorList>
    </citation>
    <scope>NUCLEOTIDE SEQUENCE [LARGE SCALE GENOMIC DNA]</scope>
    <source>
        <strain evidence="1 2">RM3267</strain>
    </source>
</reference>
<dbReference type="EMBL" id="ACFU01000006">
    <property type="protein sequence ID" value="EEF14450.1"/>
    <property type="molecule type" value="Genomic_DNA"/>
</dbReference>